<proteinExistence type="predicted"/>
<dbReference type="AlphaFoldDB" id="A0A4R6KK63"/>
<feature type="region of interest" description="Disordered" evidence="1">
    <location>
        <begin position="1"/>
        <end position="102"/>
    </location>
</feature>
<dbReference type="Proteomes" id="UP000295388">
    <property type="component" value="Unassembled WGS sequence"/>
</dbReference>
<reference evidence="2 3" key="1">
    <citation type="submission" date="2019-03" db="EMBL/GenBank/DDBJ databases">
        <title>Genomic Encyclopedia of Type Strains, Phase III (KMG-III): the genomes of soil and plant-associated and newly described type strains.</title>
        <authorList>
            <person name="Whitman W."/>
        </authorList>
    </citation>
    <scope>NUCLEOTIDE SEQUENCE [LARGE SCALE GENOMIC DNA]</scope>
    <source>
        <strain evidence="2 3">VKM Ac-2527</strain>
    </source>
</reference>
<keyword evidence="3" id="KW-1185">Reference proteome</keyword>
<evidence type="ECO:0000313" key="2">
    <source>
        <dbReference type="EMBL" id="TDO51717.1"/>
    </source>
</evidence>
<accession>A0A4R6KK63</accession>
<protein>
    <submittedName>
        <fullName evidence="2">Uncharacterized protein</fullName>
    </submittedName>
</protein>
<organism evidence="2 3">
    <name type="scientific">Kribbella caucasensis</name>
    <dbReference type="NCBI Taxonomy" id="2512215"/>
    <lineage>
        <taxon>Bacteria</taxon>
        <taxon>Bacillati</taxon>
        <taxon>Actinomycetota</taxon>
        <taxon>Actinomycetes</taxon>
        <taxon>Propionibacteriales</taxon>
        <taxon>Kribbellaceae</taxon>
        <taxon>Kribbella</taxon>
    </lineage>
</organism>
<dbReference type="EMBL" id="SNWQ01000003">
    <property type="protein sequence ID" value="TDO51717.1"/>
    <property type="molecule type" value="Genomic_DNA"/>
</dbReference>
<sequence length="245" mass="25926">MALADRHPDTMAHAVDPGWVPTRMGGPRRRTASTKVTEPRNGSRPPTSPRSARGSAQTGTTAHLVDRTPLPGTRGSSRTSFTGSRNTLASASPPDAKGGSGWEVARVERCGSSSSRWGIARDVINAPITGLALLSARAGWMRQCAGAPLAFPVAYYIDGAIFPFSRNHFERAASLTDGGHPEPSGHGPAPLPRAVTAIALVLLLVFRWLTRVIVAGRASATAHQPGRCPLHTRGWLRGPTVRPES</sequence>
<evidence type="ECO:0000313" key="3">
    <source>
        <dbReference type="Proteomes" id="UP000295388"/>
    </source>
</evidence>
<feature type="compositionally biased region" description="Basic and acidic residues" evidence="1">
    <location>
        <begin position="1"/>
        <end position="10"/>
    </location>
</feature>
<comment type="caution">
    <text evidence="2">The sequence shown here is derived from an EMBL/GenBank/DDBJ whole genome shotgun (WGS) entry which is preliminary data.</text>
</comment>
<name>A0A4R6KK63_9ACTN</name>
<gene>
    <name evidence="2" type="ORF">EV643_103456</name>
</gene>
<evidence type="ECO:0000256" key="1">
    <source>
        <dbReference type="SAM" id="MobiDB-lite"/>
    </source>
</evidence>
<feature type="compositionally biased region" description="Low complexity" evidence="1">
    <location>
        <begin position="72"/>
        <end position="85"/>
    </location>
</feature>